<organism evidence="2 3">
    <name type="scientific">Stella humosa</name>
    <dbReference type="NCBI Taxonomy" id="94"/>
    <lineage>
        <taxon>Bacteria</taxon>
        <taxon>Pseudomonadati</taxon>
        <taxon>Pseudomonadota</taxon>
        <taxon>Alphaproteobacteria</taxon>
        <taxon>Rhodospirillales</taxon>
        <taxon>Stellaceae</taxon>
        <taxon>Stella</taxon>
    </lineage>
</organism>
<comment type="caution">
    <text evidence="2">The sequence shown here is derived from an EMBL/GenBank/DDBJ whole genome shotgun (WGS) entry which is preliminary data.</text>
</comment>
<dbReference type="Proteomes" id="UP000278222">
    <property type="component" value="Unassembled WGS sequence"/>
</dbReference>
<dbReference type="AlphaFoldDB" id="A0A3N1KV03"/>
<dbReference type="SUPFAM" id="SSF53901">
    <property type="entry name" value="Thiolase-like"/>
    <property type="match status" value="2"/>
</dbReference>
<dbReference type="Pfam" id="PF00109">
    <property type="entry name" value="ketoacyl-synt"/>
    <property type="match status" value="1"/>
</dbReference>
<name>A0A3N1KV03_9PROT</name>
<evidence type="ECO:0000313" key="2">
    <source>
        <dbReference type="EMBL" id="ROP83312.1"/>
    </source>
</evidence>
<accession>A0A3N1KV03</accession>
<dbReference type="RefSeq" id="WP_123694442.1">
    <property type="nucleotide sequence ID" value="NZ_AP019700.1"/>
</dbReference>
<reference evidence="2 3" key="1">
    <citation type="submission" date="2018-11" db="EMBL/GenBank/DDBJ databases">
        <title>Genomic Encyclopedia of Type Strains, Phase IV (KMG-IV): sequencing the most valuable type-strain genomes for metagenomic binning, comparative biology and taxonomic classification.</title>
        <authorList>
            <person name="Goeker M."/>
        </authorList>
    </citation>
    <scope>NUCLEOTIDE SEQUENCE [LARGE SCALE GENOMIC DNA]</scope>
    <source>
        <strain evidence="2 3">DSM 5900</strain>
    </source>
</reference>
<sequence length="395" mass="40580">MTPPGREVWITGVGLVSSLGEGRAAHMAALADPARIAAGRDGGTYSPFHIHPIRELAVDRFMPRRADQRTTGPWMHYGIHAAGLALEEAGVLGDAALLAATHVLTAAGGGERDIALDEEILAEIAAMEAPEVLINRRLTEGLRPTAFLAQLSNMLAGNLSIVLGPAASSRTFMGEESAGVEALRVAWRRAATGQGDLFLVAAAYNSLRADMLLQHQTGGRLLQGPWRDLWDRPAGGMCLGSMGAALVVESADHAVARGARPIARLADIAHGWSRREPGAAAALAAASWPDAVAGRTLVLSGASGAGPITAEEKAFLAGQGGGIAVRGTAAAIGHGVEASFAANVALGAWCAQAQFAFPPLSADPVEVVAGAIERVAVTAWGARRGEGLALLEPVA</sequence>
<dbReference type="NCBIfam" id="NF005084">
    <property type="entry name" value="PRK06519.1"/>
    <property type="match status" value="1"/>
</dbReference>
<dbReference type="Gene3D" id="3.40.47.10">
    <property type="match status" value="1"/>
</dbReference>
<evidence type="ECO:0000313" key="3">
    <source>
        <dbReference type="Proteomes" id="UP000278222"/>
    </source>
</evidence>
<dbReference type="EMBL" id="RJKX01000017">
    <property type="protein sequence ID" value="ROP83312.1"/>
    <property type="molecule type" value="Genomic_DNA"/>
</dbReference>
<dbReference type="OrthoDB" id="9808685at2"/>
<gene>
    <name evidence="2" type="ORF">EDC65_4845</name>
</gene>
<feature type="domain" description="Beta-ketoacyl synthase-like N-terminal" evidence="1">
    <location>
        <begin position="66"/>
        <end position="253"/>
    </location>
</feature>
<proteinExistence type="predicted"/>
<dbReference type="GO" id="GO:0016746">
    <property type="term" value="F:acyltransferase activity"/>
    <property type="evidence" value="ECO:0007669"/>
    <property type="project" value="InterPro"/>
</dbReference>
<evidence type="ECO:0000259" key="1">
    <source>
        <dbReference type="Pfam" id="PF00109"/>
    </source>
</evidence>
<dbReference type="InterPro" id="IPR016039">
    <property type="entry name" value="Thiolase-like"/>
</dbReference>
<protein>
    <submittedName>
        <fullName evidence="2">3-oxoacyl-[acyl-carrier-protein] synthase II</fullName>
    </submittedName>
</protein>
<dbReference type="InterPro" id="IPR014030">
    <property type="entry name" value="Ketoacyl_synth_N"/>
</dbReference>
<keyword evidence="3" id="KW-1185">Reference proteome</keyword>